<organism evidence="1">
    <name type="scientific">mine drainage metagenome</name>
    <dbReference type="NCBI Taxonomy" id="410659"/>
    <lineage>
        <taxon>unclassified sequences</taxon>
        <taxon>metagenomes</taxon>
        <taxon>ecological metagenomes</taxon>
    </lineage>
</organism>
<protein>
    <submittedName>
        <fullName evidence="1">Putative porin</fullName>
    </submittedName>
</protein>
<dbReference type="SUPFAM" id="SSF56935">
    <property type="entry name" value="Porins"/>
    <property type="match status" value="1"/>
</dbReference>
<gene>
    <name evidence="1" type="ORF">CARN7_1508</name>
</gene>
<proteinExistence type="predicted"/>
<comment type="caution">
    <text evidence="1">The sequence shown here is derived from an EMBL/GenBank/DDBJ whole genome shotgun (WGS) entry which is preliminary data.</text>
</comment>
<evidence type="ECO:0000313" key="1">
    <source>
        <dbReference type="EMBL" id="CBI10713.1"/>
    </source>
</evidence>
<dbReference type="EMBL" id="CABR01000102">
    <property type="protein sequence ID" value="CBI10713.1"/>
    <property type="molecule type" value="Genomic_DNA"/>
</dbReference>
<dbReference type="InterPro" id="IPR011486">
    <property type="entry name" value="BBP2"/>
</dbReference>
<reference evidence="1" key="1">
    <citation type="submission" date="2009-10" db="EMBL/GenBank/DDBJ databases">
        <title>Diversity of trophic interactions inside an arsenic-rich microbial ecosystem.</title>
        <authorList>
            <person name="Bertin P.N."/>
            <person name="Heinrich-Salmeron A."/>
            <person name="Pelletier E."/>
            <person name="Goulhen-Chollet F."/>
            <person name="Arsene-Ploetze F."/>
            <person name="Gallien S."/>
            <person name="Calteau A."/>
            <person name="Vallenet D."/>
            <person name="Casiot C."/>
            <person name="Chane-Woon-Ming B."/>
            <person name="Giloteaux L."/>
            <person name="Barakat M."/>
            <person name="Bonnefoy V."/>
            <person name="Bruneel O."/>
            <person name="Chandler M."/>
            <person name="Cleiss J."/>
            <person name="Duran R."/>
            <person name="Elbaz-Poulichet F."/>
            <person name="Fonknechten N."/>
            <person name="Lauga B."/>
            <person name="Mornico D."/>
            <person name="Ortet P."/>
            <person name="Schaeffer C."/>
            <person name="Siguier P."/>
            <person name="Alexander Thil Smith A."/>
            <person name="Van Dorsselaer A."/>
            <person name="Weissenbach J."/>
            <person name="Medigue C."/>
            <person name="Le Paslier D."/>
        </authorList>
    </citation>
    <scope>NUCLEOTIDE SEQUENCE</scope>
</reference>
<name>E6QTZ1_9ZZZZ</name>
<dbReference type="Pfam" id="PF07642">
    <property type="entry name" value="BBP2"/>
    <property type="match status" value="1"/>
</dbReference>
<dbReference type="AlphaFoldDB" id="E6QTZ1"/>
<accession>E6QTZ1</accession>
<sequence length="418" mass="43974">MHKFNKFNKSVLSLALACATVPVLADETAGSMTTAPDSAAAIAVAPPMAPNLSQIFAASNVMVMGYLDVGYTNMDSTGLFTNGTASRVFDAPGAAAGHNFSAFNLNQAALTIAMQPKEGFGGLVNITAGQDANTIASWGEGAGSQHNFDLTQAFGSYATGPLTVIAGKFVTLAGAEVIASPSDTNYSRSILFGYAIPFTHTGVRATYAVSDTVSLIAGINNGWDQVSSLNGQQSAELGFTATPIKMLALSGVYYGGNELTTTPYPTSPYPAATPPAMTTLGANGMRNLYDFVATLTATSQLSFVVNYDYGNQANATLQNGAIGTATWDGLAGYVNYQFSDQWRLSARGEYFNDQNGFRTGIAQKWKEGTLTLAYMPTAHVELRGELRQDQSNVASFMNSSGVGKDSQTSEGLEAIYKF</sequence>